<feature type="region of interest" description="Disordered" evidence="1">
    <location>
        <begin position="928"/>
        <end position="1024"/>
    </location>
</feature>
<comment type="caution">
    <text evidence="3">The sequence shown here is derived from an EMBL/GenBank/DDBJ whole genome shotgun (WGS) entry which is preliminary data.</text>
</comment>
<feature type="region of interest" description="Disordered" evidence="1">
    <location>
        <begin position="796"/>
        <end position="848"/>
    </location>
</feature>
<evidence type="ECO:0000256" key="2">
    <source>
        <dbReference type="SAM" id="Phobius"/>
    </source>
</evidence>
<feature type="compositionally biased region" description="Acidic residues" evidence="1">
    <location>
        <begin position="1355"/>
        <end position="1366"/>
    </location>
</feature>
<feature type="region of interest" description="Disordered" evidence="1">
    <location>
        <begin position="1069"/>
        <end position="1204"/>
    </location>
</feature>
<feature type="region of interest" description="Disordered" evidence="1">
    <location>
        <begin position="131"/>
        <end position="162"/>
    </location>
</feature>
<feature type="compositionally biased region" description="Low complexity" evidence="1">
    <location>
        <begin position="548"/>
        <end position="560"/>
    </location>
</feature>
<feature type="compositionally biased region" description="Gly residues" evidence="1">
    <location>
        <begin position="1263"/>
        <end position="1281"/>
    </location>
</feature>
<keyword evidence="4" id="KW-1185">Reference proteome</keyword>
<feature type="compositionally biased region" description="Polar residues" evidence="1">
    <location>
        <begin position="257"/>
        <end position="271"/>
    </location>
</feature>
<feature type="compositionally biased region" description="Polar residues" evidence="1">
    <location>
        <begin position="414"/>
        <end position="424"/>
    </location>
</feature>
<proteinExistence type="predicted"/>
<dbReference type="Proteomes" id="UP000735302">
    <property type="component" value="Unassembled WGS sequence"/>
</dbReference>
<sequence length="1436" mass="156669">MQQSGERTASVSTSVTSFVFLAGVVSGLVIVIAFIIVCKLCQHRSKAFPRSGRGDSRRSERLSHRAQWSLRRFETITSDTLTDPSSFTQDEVPLTPRRHDDLCRSLDMDGPTETTPLHADFDRDGACAHSDGGDWKGSQFETREESATSSRTATHKSTGAVPYQLSTGSWGSGCRRVSFQLDNMPRSSSSGDFKGRRYIEGDFHHLKHSKIGLSPLLPRQYSMGGPGSPIPSRMFLDQTHIRCSSLDETAGRGGLNIQRSPGRSVSTSPALSKTFQGEDAQALEILFQQNKQQRQQKLLSQVAAALASSSAANPSPTAASSVSTQSSSACHQKHQQDGDSHSPQLLGLLGQGLDLPQTLRPPSSPGLQTLSVDRESACFRLPPRVPSAEQFQQISLDSLEVSSTCNKSGGRGSARNSPSPSSALLQGLRDSGSLNKGHAANLSPSPTFKPFLQHDFNPVRKNIPLRRSPLATLSMSASDGDGGNNGVLLSCRDSPPSPFRPIQDNTTGSSPSPPYRPVRTQVAVEVHQLHHGNNKHASMTNTHVADGNSVESSTNSGNSSEEQHNQLARRLERARSYVIESSSSCSSFQAFPSCLSSSAQQSKPVSPKPYQHGHQNRQRCWNTPQATQLSAHEPSFARSNEGTRVSRVDAFKDYDTLKITEFSREFIVAADCDPSPDSEQFGKRSGKSRSLIRYNDTGSLEKLNDDDQEMGFFGSDPQISPTGDAGPSDQVKQPNFEPPAPPCPRHQHRFYGFPNPHGNEGRSAGREEIIAACGRTTRRNRALWRLRATLEEEEECSDTLRMEDMTTSPDDDSADCEDNEVHVTTETPNTTSFESNNAHSDPCQSDHHDSGIQFETCCRVAVFPAEQDQRADDRNYEINNDPEDGQSSQEQGGGSSGGSGASPGGPGYLGNTLRPGYENRRLIYRHGVAPKGLTYYGNNRPSSSKEENSFDSVETDFDGEREGEVSDTSRPEVTSTSFESSTTTDNTDSTTESQASKLRQMKADSGYKSLETQRQTSREKPDTVAVVGTDGKIMKRGSRANSEDIVDGLAARRDSRGVAASSCFHPLVLNKGGNHAHKDKSPHSAHKPVHAENGVDLKTLKDENVSSFQRVSTSPLVFASTSASPQWRIERRSERTASKKRREFSRDRRSVQVVYESIHEPDAEGEVTPSSSSVTPSTYSSFQSQTHSSPNPHSNDDSFEEENVIPSKRSMFARFFKGPGHSHRAHYLSRDYSIDEKTNSIFNEFVRQDIDSHSPLLLSKTRGSGGCGRLGNGGGGGGGRLGNRRSPRRNPQHKLQRKHTDPGYFQKGESDNGKVGLEFRGYVAGSSLRTRDRLPRSGRSEGSVGSTRRPSPQDSIEERDDDEVDDIDEAVAMAEKAGRVDCSSVLSVGLETPFIKSSSPSSPAQLQSKMQAVSLQDIRVTRSLPEGDKPDMDSVI</sequence>
<feature type="compositionally biased region" description="Basic and acidic residues" evidence="1">
    <location>
        <begin position="958"/>
        <end position="970"/>
    </location>
</feature>
<keyword evidence="2" id="KW-0812">Transmembrane</keyword>
<gene>
    <name evidence="3" type="ORF">PoB_000790100</name>
</gene>
<dbReference type="EMBL" id="BLXT01000924">
    <property type="protein sequence ID" value="GFN81395.1"/>
    <property type="molecule type" value="Genomic_DNA"/>
</dbReference>
<feature type="compositionally biased region" description="Polar residues" evidence="1">
    <location>
        <begin position="1105"/>
        <end position="1125"/>
    </location>
</feature>
<feature type="region of interest" description="Disordered" evidence="1">
    <location>
        <begin position="248"/>
        <end position="271"/>
    </location>
</feature>
<protein>
    <submittedName>
        <fullName evidence="3">Uncharacterized protein</fullName>
    </submittedName>
</protein>
<feature type="compositionally biased region" description="Polar residues" evidence="1">
    <location>
        <begin position="1182"/>
        <end position="1193"/>
    </location>
</feature>
<dbReference type="GO" id="GO:0005886">
    <property type="term" value="C:plasma membrane"/>
    <property type="evidence" value="ECO:0007669"/>
    <property type="project" value="TreeGrafter"/>
</dbReference>
<reference evidence="3 4" key="1">
    <citation type="journal article" date="2021" name="Elife">
        <title>Chloroplast acquisition without the gene transfer in kleptoplastic sea slugs, Plakobranchus ocellatus.</title>
        <authorList>
            <person name="Maeda T."/>
            <person name="Takahashi S."/>
            <person name="Yoshida T."/>
            <person name="Shimamura S."/>
            <person name="Takaki Y."/>
            <person name="Nagai Y."/>
            <person name="Toyoda A."/>
            <person name="Suzuki Y."/>
            <person name="Arimoto A."/>
            <person name="Ishii H."/>
            <person name="Satoh N."/>
            <person name="Nishiyama T."/>
            <person name="Hasebe M."/>
            <person name="Maruyama T."/>
            <person name="Minagawa J."/>
            <person name="Obokata J."/>
            <person name="Shigenobu S."/>
        </authorList>
    </citation>
    <scope>NUCLEOTIDE SEQUENCE [LARGE SCALE GENOMIC DNA]</scope>
</reference>
<feature type="region of interest" description="Disordered" evidence="1">
    <location>
        <begin position="474"/>
        <end position="515"/>
    </location>
</feature>
<feature type="compositionally biased region" description="Basic residues" evidence="1">
    <location>
        <begin position="1282"/>
        <end position="1297"/>
    </location>
</feature>
<feature type="transmembrane region" description="Helical" evidence="2">
    <location>
        <begin position="12"/>
        <end position="37"/>
    </location>
</feature>
<dbReference type="PANTHER" id="PTHR28597:SF1">
    <property type="entry name" value="VOLTAGE-DEPENDENT CALCIUM CHANNEL BETA SUBUNIT-ASSOCIATED REGULATORY PROTEIN"/>
    <property type="match status" value="1"/>
</dbReference>
<organism evidence="3 4">
    <name type="scientific">Plakobranchus ocellatus</name>
    <dbReference type="NCBI Taxonomy" id="259542"/>
    <lineage>
        <taxon>Eukaryota</taxon>
        <taxon>Metazoa</taxon>
        <taxon>Spiralia</taxon>
        <taxon>Lophotrochozoa</taxon>
        <taxon>Mollusca</taxon>
        <taxon>Gastropoda</taxon>
        <taxon>Heterobranchia</taxon>
        <taxon>Euthyneura</taxon>
        <taxon>Panpulmonata</taxon>
        <taxon>Sacoglossa</taxon>
        <taxon>Placobranchoidea</taxon>
        <taxon>Plakobranchidae</taxon>
        <taxon>Plakobranchus</taxon>
    </lineage>
</organism>
<evidence type="ECO:0000256" key="1">
    <source>
        <dbReference type="SAM" id="MobiDB-lite"/>
    </source>
</evidence>
<feature type="compositionally biased region" description="Acidic residues" evidence="1">
    <location>
        <begin position="809"/>
        <end position="818"/>
    </location>
</feature>
<dbReference type="GO" id="GO:0044325">
    <property type="term" value="F:transmembrane transporter binding"/>
    <property type="evidence" value="ECO:0007669"/>
    <property type="project" value="InterPro"/>
</dbReference>
<feature type="compositionally biased region" description="Polar residues" evidence="1">
    <location>
        <begin position="1343"/>
        <end position="1353"/>
    </location>
</feature>
<feature type="region of interest" description="Disordered" evidence="1">
    <location>
        <begin position="868"/>
        <end position="914"/>
    </location>
</feature>
<keyword evidence="2" id="KW-0472">Membrane</keyword>
<dbReference type="GO" id="GO:0030141">
    <property type="term" value="C:secretory granule"/>
    <property type="evidence" value="ECO:0007669"/>
    <property type="project" value="TreeGrafter"/>
</dbReference>
<feature type="compositionally biased region" description="Low complexity" evidence="1">
    <location>
        <begin position="974"/>
        <end position="993"/>
    </location>
</feature>
<feature type="region of interest" description="Disordered" evidence="1">
    <location>
        <begin position="402"/>
        <end position="449"/>
    </location>
</feature>
<feature type="compositionally biased region" description="Basic and acidic residues" evidence="1">
    <location>
        <begin position="1329"/>
        <end position="1339"/>
    </location>
</feature>
<feature type="compositionally biased region" description="Polar residues" evidence="1">
    <location>
        <begin position="147"/>
        <end position="157"/>
    </location>
</feature>
<feature type="compositionally biased region" description="Basic and acidic residues" evidence="1">
    <location>
        <begin position="1089"/>
        <end position="1104"/>
    </location>
</feature>
<feature type="compositionally biased region" description="Polar residues" evidence="1">
    <location>
        <begin position="822"/>
        <end position="843"/>
    </location>
</feature>
<accession>A0AAV3Y2G9</accession>
<feature type="region of interest" description="Disordered" evidence="1">
    <location>
        <begin position="700"/>
        <end position="763"/>
    </location>
</feature>
<feature type="region of interest" description="Disordered" evidence="1">
    <location>
        <begin position="532"/>
        <end position="569"/>
    </location>
</feature>
<feature type="compositionally biased region" description="Low complexity" evidence="1">
    <location>
        <begin position="1167"/>
        <end position="1181"/>
    </location>
</feature>
<evidence type="ECO:0000313" key="4">
    <source>
        <dbReference type="Proteomes" id="UP000735302"/>
    </source>
</evidence>
<dbReference type="PANTHER" id="PTHR28597">
    <property type="entry name" value="VOLTAGE-DEPENDENT CALCIUM CHANNEL BETA SUBUNIT-ASSOCIATED REGULATORY PROTEIN"/>
    <property type="match status" value="1"/>
</dbReference>
<dbReference type="GO" id="GO:0045955">
    <property type="term" value="P:negative regulation of calcium ion-dependent exocytosis"/>
    <property type="evidence" value="ECO:0007669"/>
    <property type="project" value="TreeGrafter"/>
</dbReference>
<feature type="compositionally biased region" description="Low complexity" evidence="1">
    <location>
        <begin position="311"/>
        <end position="329"/>
    </location>
</feature>
<feature type="region of interest" description="Disordered" evidence="1">
    <location>
        <begin position="1256"/>
        <end position="1366"/>
    </location>
</feature>
<feature type="compositionally biased region" description="Basic and acidic residues" evidence="1">
    <location>
        <begin position="1128"/>
        <end position="1137"/>
    </location>
</feature>
<evidence type="ECO:0000313" key="3">
    <source>
        <dbReference type="EMBL" id="GFN81395.1"/>
    </source>
</evidence>
<feature type="region of interest" description="Disordered" evidence="1">
    <location>
        <begin position="311"/>
        <end position="348"/>
    </location>
</feature>
<feature type="compositionally biased region" description="Basic residues" evidence="1">
    <location>
        <begin position="1074"/>
        <end position="1088"/>
    </location>
</feature>
<dbReference type="InterPro" id="IPR037658">
    <property type="entry name" value="CBARP"/>
</dbReference>
<keyword evidence="2" id="KW-1133">Transmembrane helix</keyword>
<name>A0AAV3Y2G9_9GAST</name>
<feature type="compositionally biased region" description="Gly residues" evidence="1">
    <location>
        <begin position="891"/>
        <end position="908"/>
    </location>
</feature>